<dbReference type="STRING" id="568069.A0A1J1I1N9"/>
<dbReference type="SUPFAM" id="SSF50494">
    <property type="entry name" value="Trypsin-like serine proteases"/>
    <property type="match status" value="1"/>
</dbReference>
<dbReference type="OrthoDB" id="8110475at2759"/>
<dbReference type="Pfam" id="PF00089">
    <property type="entry name" value="Trypsin"/>
    <property type="match status" value="1"/>
</dbReference>
<dbReference type="GO" id="GO:0004252">
    <property type="term" value="F:serine-type endopeptidase activity"/>
    <property type="evidence" value="ECO:0007669"/>
    <property type="project" value="InterPro"/>
</dbReference>
<comment type="similarity">
    <text evidence="3">Belongs to the peptidase S1 family. CLIP subfamily.</text>
</comment>
<organism evidence="6 7">
    <name type="scientific">Clunio marinus</name>
    <dbReference type="NCBI Taxonomy" id="568069"/>
    <lineage>
        <taxon>Eukaryota</taxon>
        <taxon>Metazoa</taxon>
        <taxon>Ecdysozoa</taxon>
        <taxon>Arthropoda</taxon>
        <taxon>Hexapoda</taxon>
        <taxon>Insecta</taxon>
        <taxon>Pterygota</taxon>
        <taxon>Neoptera</taxon>
        <taxon>Endopterygota</taxon>
        <taxon>Diptera</taxon>
        <taxon>Nematocera</taxon>
        <taxon>Chironomoidea</taxon>
        <taxon>Chironomidae</taxon>
        <taxon>Clunio</taxon>
    </lineage>
</organism>
<evidence type="ECO:0000256" key="4">
    <source>
        <dbReference type="SAM" id="SignalP"/>
    </source>
</evidence>
<evidence type="ECO:0000256" key="3">
    <source>
        <dbReference type="ARBA" id="ARBA00024195"/>
    </source>
</evidence>
<keyword evidence="4" id="KW-0732">Signal</keyword>
<dbReference type="InterPro" id="IPR018114">
    <property type="entry name" value="TRYPSIN_HIS"/>
</dbReference>
<dbReference type="PANTHER" id="PTHR24256">
    <property type="entry name" value="TRYPTASE-RELATED"/>
    <property type="match status" value="1"/>
</dbReference>
<dbReference type="AlphaFoldDB" id="A0A1J1I1N9"/>
<accession>A0A1J1I1N9</accession>
<dbReference type="EMBL" id="CVRI01000038">
    <property type="protein sequence ID" value="CRK94255.1"/>
    <property type="molecule type" value="Genomic_DNA"/>
</dbReference>
<protein>
    <submittedName>
        <fullName evidence="6">CLUMA_CG007770, isoform A</fullName>
    </submittedName>
</protein>
<reference evidence="6 7" key="1">
    <citation type="submission" date="2015-04" db="EMBL/GenBank/DDBJ databases">
        <authorList>
            <person name="Syromyatnikov M.Y."/>
            <person name="Popov V.N."/>
        </authorList>
    </citation>
    <scope>NUCLEOTIDE SEQUENCE [LARGE SCALE GENOMIC DNA]</scope>
</reference>
<evidence type="ECO:0000256" key="1">
    <source>
        <dbReference type="ARBA" id="ARBA00023157"/>
    </source>
</evidence>
<dbReference type="GO" id="GO:0006508">
    <property type="term" value="P:proteolysis"/>
    <property type="evidence" value="ECO:0007669"/>
    <property type="project" value="InterPro"/>
</dbReference>
<dbReference type="PRINTS" id="PR00722">
    <property type="entry name" value="CHYMOTRYPSIN"/>
</dbReference>
<dbReference type="InterPro" id="IPR051487">
    <property type="entry name" value="Ser/Thr_Proteases_Immune/Dev"/>
</dbReference>
<evidence type="ECO:0000259" key="5">
    <source>
        <dbReference type="PROSITE" id="PS50240"/>
    </source>
</evidence>
<gene>
    <name evidence="6" type="ORF">CLUMA_CG007770</name>
</gene>
<dbReference type="InterPro" id="IPR009003">
    <property type="entry name" value="Peptidase_S1_PA"/>
</dbReference>
<keyword evidence="1" id="KW-1015">Disulfide bond</keyword>
<feature type="domain" description="Peptidase S1" evidence="5">
    <location>
        <begin position="39"/>
        <end position="173"/>
    </location>
</feature>
<dbReference type="InterPro" id="IPR001254">
    <property type="entry name" value="Trypsin_dom"/>
</dbReference>
<dbReference type="InterPro" id="IPR001314">
    <property type="entry name" value="Peptidase_S1A"/>
</dbReference>
<keyword evidence="7" id="KW-1185">Reference proteome</keyword>
<dbReference type="PROSITE" id="PS00134">
    <property type="entry name" value="TRYPSIN_HIS"/>
    <property type="match status" value="1"/>
</dbReference>
<sequence length="173" mass="19652">MSMMKLIALIYFFLLCFEVSLTIFRAPSDSENESNSYRIYNGLRSMQFSYTVKIFSREDQKTLSGFSCSGSIIHPLWIITAAHCVYDFKVFDVFIGNVTNDVNHVVRPAKTFIHPNYTFETELLNDLALLKLKRSLETLNNTFELVSLPQASEVEKSFVGLQGIVAGYGRHGD</sequence>
<evidence type="ECO:0000256" key="2">
    <source>
        <dbReference type="ARBA" id="ARBA00023180"/>
    </source>
</evidence>
<dbReference type="InterPro" id="IPR043504">
    <property type="entry name" value="Peptidase_S1_PA_chymotrypsin"/>
</dbReference>
<dbReference type="SMART" id="SM00020">
    <property type="entry name" value="Tryp_SPc"/>
    <property type="match status" value="1"/>
</dbReference>
<dbReference type="PROSITE" id="PS50240">
    <property type="entry name" value="TRYPSIN_DOM"/>
    <property type="match status" value="1"/>
</dbReference>
<feature type="signal peptide" evidence="4">
    <location>
        <begin position="1"/>
        <end position="22"/>
    </location>
</feature>
<dbReference type="Proteomes" id="UP000183832">
    <property type="component" value="Unassembled WGS sequence"/>
</dbReference>
<dbReference type="Gene3D" id="2.40.10.10">
    <property type="entry name" value="Trypsin-like serine proteases"/>
    <property type="match status" value="2"/>
</dbReference>
<keyword evidence="2" id="KW-0325">Glycoprotein</keyword>
<evidence type="ECO:0000313" key="7">
    <source>
        <dbReference type="Proteomes" id="UP000183832"/>
    </source>
</evidence>
<feature type="chain" id="PRO_5012723853" evidence="4">
    <location>
        <begin position="23"/>
        <end position="173"/>
    </location>
</feature>
<proteinExistence type="inferred from homology"/>
<name>A0A1J1I1N9_9DIPT</name>
<evidence type="ECO:0000313" key="6">
    <source>
        <dbReference type="EMBL" id="CRK94255.1"/>
    </source>
</evidence>